<dbReference type="RefSeq" id="WP_261237583.1">
    <property type="nucleotide sequence ID" value="NZ_JAMXFA010000064.1"/>
</dbReference>
<dbReference type="EMBL" id="JAMXFA010000064">
    <property type="protein sequence ID" value="MCT7981393.1"/>
    <property type="molecule type" value="Genomic_DNA"/>
</dbReference>
<dbReference type="Gene3D" id="3.90.210.10">
    <property type="entry name" value="Heat-Labile Enterotoxin, subunit A"/>
    <property type="match status" value="1"/>
</dbReference>
<name>A0ABT2NFC8_9CYAN</name>
<dbReference type="Proteomes" id="UP001525961">
    <property type="component" value="Unassembled WGS sequence"/>
</dbReference>
<evidence type="ECO:0000313" key="2">
    <source>
        <dbReference type="Proteomes" id="UP001525961"/>
    </source>
</evidence>
<comment type="caution">
    <text evidence="1">The sequence shown here is derived from an EMBL/GenBank/DDBJ whole genome shotgun (WGS) entry which is preliminary data.</text>
</comment>
<keyword evidence="2" id="KW-1185">Reference proteome</keyword>
<accession>A0ABT2NFC8</accession>
<dbReference type="SUPFAM" id="SSF56399">
    <property type="entry name" value="ADP-ribosylation"/>
    <property type="match status" value="1"/>
</dbReference>
<organism evidence="1 2">
    <name type="scientific">Laspinema olomoucense D3b</name>
    <dbReference type="NCBI Taxonomy" id="2953688"/>
    <lineage>
        <taxon>Bacteria</taxon>
        <taxon>Bacillati</taxon>
        <taxon>Cyanobacteriota</taxon>
        <taxon>Cyanophyceae</taxon>
        <taxon>Oscillatoriophycideae</taxon>
        <taxon>Oscillatoriales</taxon>
        <taxon>Laspinemataceae</taxon>
        <taxon>Laspinema</taxon>
        <taxon>Laspinema olomoucense</taxon>
    </lineage>
</organism>
<gene>
    <name evidence="1" type="ORF">NG792_27090</name>
</gene>
<protein>
    <submittedName>
        <fullName evidence="1">Uncharacterized protein</fullName>
    </submittedName>
</protein>
<proteinExistence type="predicted"/>
<reference evidence="1 2" key="1">
    <citation type="journal article" date="2022" name="Front. Microbiol.">
        <title>High genomic differentiation and limited gene flow indicate recent cryptic speciation within the genus Laspinema (cyanobacteria).</title>
        <authorList>
            <person name="Stanojkovic A."/>
            <person name="Skoupy S."/>
            <person name="Skaloud P."/>
            <person name="Dvorak P."/>
        </authorList>
    </citation>
    <scope>NUCLEOTIDE SEQUENCE [LARGE SCALE GENOMIC DNA]</scope>
    <source>
        <strain evidence="1 2">D3b</strain>
    </source>
</reference>
<sequence>MDSEKTKPSQEIIKEAKRYPNAWVYQIDREYYFNKNVPPEAIVGAWKVDHNGNIVGDFIPNPNYHPKRKKYQHD</sequence>
<evidence type="ECO:0000313" key="1">
    <source>
        <dbReference type="EMBL" id="MCT7981393.1"/>
    </source>
</evidence>